<feature type="domain" description="Glutaredoxin" evidence="5">
    <location>
        <begin position="32"/>
        <end position="94"/>
    </location>
</feature>
<dbReference type="EMBL" id="APWK03000017">
    <property type="protein sequence ID" value="PHH54950.1"/>
    <property type="molecule type" value="Genomic_DNA"/>
</dbReference>
<sequence length="121" mass="13086">MGASFSTAFSSTPIDMADAKKTVQKLIEGEPVVMFSKSYCPYCSASKNLLNKLGYEFKVYELDKMANGSDIQDALEVVTGQRSVPNNFINGESIGGNSDLQSLHSSNKLEGLLIKAKAVKK</sequence>
<evidence type="ECO:0000313" key="6">
    <source>
        <dbReference type="EMBL" id="PHH54950.1"/>
    </source>
</evidence>
<dbReference type="InterPro" id="IPR036249">
    <property type="entry name" value="Thioredoxin-like_sf"/>
</dbReference>
<dbReference type="NCBIfam" id="TIGR02180">
    <property type="entry name" value="GRX_euk"/>
    <property type="match status" value="1"/>
</dbReference>
<dbReference type="CDD" id="cd03419">
    <property type="entry name" value="GRX_GRXh_1_2_like"/>
    <property type="match status" value="1"/>
</dbReference>
<dbReference type="Proteomes" id="UP000222788">
    <property type="component" value="Unassembled WGS sequence"/>
</dbReference>
<evidence type="ECO:0000256" key="1">
    <source>
        <dbReference type="ARBA" id="ARBA00000217"/>
    </source>
</evidence>
<dbReference type="GO" id="GO:0004364">
    <property type="term" value="F:glutathione transferase activity"/>
    <property type="evidence" value="ECO:0007669"/>
    <property type="project" value="UniProtKB-EC"/>
</dbReference>
<reference evidence="6 7" key="2">
    <citation type="journal article" date="2013" name="IMA Fungus">
        <title>IMA Genome-F 1: Ceratocystis fimbriata: Draft nuclear genome sequence for the plant pathogen, Ceratocystis fimbriata.</title>
        <authorList>
            <person name="Wilken P.M."/>
            <person name="Steenkamp E.T."/>
            <person name="Wingfield M.J."/>
            <person name="de Beer Z.W."/>
            <person name="Wingfield B.D."/>
        </authorList>
    </citation>
    <scope>NUCLEOTIDE SEQUENCE [LARGE SCALE GENOMIC DNA]</scope>
    <source>
        <strain evidence="6 7">CBS 114723</strain>
    </source>
</reference>
<dbReference type="OrthoDB" id="418495at2759"/>
<evidence type="ECO:0000259" key="5">
    <source>
        <dbReference type="Pfam" id="PF00462"/>
    </source>
</evidence>
<dbReference type="Gene3D" id="3.40.30.10">
    <property type="entry name" value="Glutaredoxin"/>
    <property type="match status" value="1"/>
</dbReference>
<comment type="catalytic activity">
    <reaction evidence="1">
        <text>2 glutathione + H2O2 = glutathione disulfide + 2 H2O</text>
        <dbReference type="Rhea" id="RHEA:16833"/>
        <dbReference type="ChEBI" id="CHEBI:15377"/>
        <dbReference type="ChEBI" id="CHEBI:16240"/>
        <dbReference type="ChEBI" id="CHEBI:57925"/>
        <dbReference type="ChEBI" id="CHEBI:58297"/>
        <dbReference type="EC" id="1.11.1.9"/>
    </reaction>
</comment>
<keyword evidence="2" id="KW-0676">Redox-active center</keyword>
<dbReference type="SUPFAM" id="SSF52833">
    <property type="entry name" value="Thioredoxin-like"/>
    <property type="match status" value="1"/>
</dbReference>
<dbReference type="InterPro" id="IPR014025">
    <property type="entry name" value="Glutaredoxin_subgr"/>
</dbReference>
<dbReference type="PROSITE" id="PS51354">
    <property type="entry name" value="GLUTAREDOXIN_2"/>
    <property type="match status" value="1"/>
</dbReference>
<gene>
    <name evidence="6" type="primary">GLRX</name>
    <name evidence="6" type="ORF">CFIMG_001665RA</name>
</gene>
<proteinExistence type="predicted"/>
<dbReference type="GO" id="GO:0034599">
    <property type="term" value="P:cellular response to oxidative stress"/>
    <property type="evidence" value="ECO:0007669"/>
    <property type="project" value="TreeGrafter"/>
</dbReference>
<organism evidence="6 7">
    <name type="scientific">Ceratocystis fimbriata CBS 114723</name>
    <dbReference type="NCBI Taxonomy" id="1035309"/>
    <lineage>
        <taxon>Eukaryota</taxon>
        <taxon>Fungi</taxon>
        <taxon>Dikarya</taxon>
        <taxon>Ascomycota</taxon>
        <taxon>Pezizomycotina</taxon>
        <taxon>Sordariomycetes</taxon>
        <taxon>Hypocreomycetidae</taxon>
        <taxon>Microascales</taxon>
        <taxon>Ceratocystidaceae</taxon>
        <taxon>Ceratocystis</taxon>
    </lineage>
</organism>
<evidence type="ECO:0000313" key="7">
    <source>
        <dbReference type="Proteomes" id="UP000222788"/>
    </source>
</evidence>
<dbReference type="GO" id="GO:0004602">
    <property type="term" value="F:glutathione peroxidase activity"/>
    <property type="evidence" value="ECO:0007669"/>
    <property type="project" value="UniProtKB-EC"/>
</dbReference>
<dbReference type="PANTHER" id="PTHR45694">
    <property type="entry name" value="GLUTAREDOXIN 2"/>
    <property type="match status" value="1"/>
</dbReference>
<comment type="catalytic activity">
    <reaction evidence="3">
        <text>1-chloro-2,4-dinitrobenzene + glutathione = 2,4-dinitrophenyl-S-glutathione + chloride + H(+)</text>
        <dbReference type="Rhea" id="RHEA:51220"/>
        <dbReference type="ChEBI" id="CHEBI:15378"/>
        <dbReference type="ChEBI" id="CHEBI:17996"/>
        <dbReference type="ChEBI" id="CHEBI:34718"/>
        <dbReference type="ChEBI" id="CHEBI:57925"/>
        <dbReference type="ChEBI" id="CHEBI:133977"/>
        <dbReference type="EC" id="2.5.1.18"/>
    </reaction>
</comment>
<dbReference type="STRING" id="1035309.A0A2C5XEJ9"/>
<comment type="catalytic activity">
    <reaction evidence="4">
        <text>RX + glutathione = an S-substituted glutathione + a halide anion + H(+)</text>
        <dbReference type="Rhea" id="RHEA:16437"/>
        <dbReference type="ChEBI" id="CHEBI:15378"/>
        <dbReference type="ChEBI" id="CHEBI:16042"/>
        <dbReference type="ChEBI" id="CHEBI:17792"/>
        <dbReference type="ChEBI" id="CHEBI:57925"/>
        <dbReference type="ChEBI" id="CHEBI:90779"/>
        <dbReference type="EC" id="2.5.1.18"/>
    </reaction>
</comment>
<comment type="caution">
    <text evidence="6">The sequence shown here is derived from an EMBL/GenBank/DDBJ whole genome shotgun (WGS) entry which is preliminary data.</text>
</comment>
<protein>
    <submittedName>
        <fullName evidence="6">Glutaredoxin</fullName>
    </submittedName>
</protein>
<dbReference type="PRINTS" id="PR00160">
    <property type="entry name" value="GLUTAREDOXIN"/>
</dbReference>
<dbReference type="GO" id="GO:0005737">
    <property type="term" value="C:cytoplasm"/>
    <property type="evidence" value="ECO:0007669"/>
    <property type="project" value="TreeGrafter"/>
</dbReference>
<dbReference type="InterPro" id="IPR011899">
    <property type="entry name" value="Glutaredoxin_euk/vir"/>
</dbReference>
<reference evidence="6 7" key="1">
    <citation type="journal article" date="2013" name="Fungal Biol.">
        <title>Analysis of microsatellite markers in the genome of the plant pathogen Ceratocystis fimbriata.</title>
        <authorList>
            <person name="Simpson M.C."/>
            <person name="Wilken P.M."/>
            <person name="Coetzee M.P."/>
            <person name="Wingfield M.J."/>
            <person name="Wingfield B.D."/>
        </authorList>
    </citation>
    <scope>NUCLEOTIDE SEQUENCE [LARGE SCALE GENOMIC DNA]</scope>
    <source>
        <strain evidence="6 7">CBS 114723</strain>
    </source>
</reference>
<name>A0A2C5XEJ9_9PEZI</name>
<dbReference type="AlphaFoldDB" id="A0A2C5XEJ9"/>
<dbReference type="FunFam" id="3.40.30.10:FF:000026">
    <property type="entry name" value="Glutaredoxin 2"/>
    <property type="match status" value="1"/>
</dbReference>
<dbReference type="PANTHER" id="PTHR45694:SF18">
    <property type="entry name" value="GLUTAREDOXIN-1-RELATED"/>
    <property type="match status" value="1"/>
</dbReference>
<evidence type="ECO:0000256" key="2">
    <source>
        <dbReference type="ARBA" id="ARBA00023284"/>
    </source>
</evidence>
<evidence type="ECO:0000256" key="3">
    <source>
        <dbReference type="ARBA" id="ARBA00035808"/>
    </source>
</evidence>
<keyword evidence="7" id="KW-1185">Reference proteome</keyword>
<dbReference type="InterPro" id="IPR002109">
    <property type="entry name" value="Glutaredoxin"/>
</dbReference>
<dbReference type="GO" id="GO:0015038">
    <property type="term" value="F:glutathione disulfide oxidoreductase activity"/>
    <property type="evidence" value="ECO:0007669"/>
    <property type="project" value="TreeGrafter"/>
</dbReference>
<accession>A0A2C5XEJ9</accession>
<dbReference type="Pfam" id="PF00462">
    <property type="entry name" value="Glutaredoxin"/>
    <property type="match status" value="1"/>
</dbReference>
<evidence type="ECO:0000256" key="4">
    <source>
        <dbReference type="ARBA" id="ARBA00047960"/>
    </source>
</evidence>